<evidence type="ECO:0000313" key="2">
    <source>
        <dbReference type="Proteomes" id="UP000177169"/>
    </source>
</evidence>
<dbReference type="Proteomes" id="UP000177169">
    <property type="component" value="Unassembled WGS sequence"/>
</dbReference>
<dbReference type="PANTHER" id="PTHR12993:SF11">
    <property type="entry name" value="N-ACETYLGLUCOSAMINYL-PHOSPHATIDYLINOSITOL DE-N-ACETYLASE"/>
    <property type="match status" value="1"/>
</dbReference>
<dbReference type="Pfam" id="PF02585">
    <property type="entry name" value="PIG-L"/>
    <property type="match status" value="1"/>
</dbReference>
<dbReference type="AlphaFoldDB" id="A0A1F7Z469"/>
<dbReference type="Gene3D" id="3.40.50.10320">
    <property type="entry name" value="LmbE-like"/>
    <property type="match status" value="1"/>
</dbReference>
<protein>
    <recommendedName>
        <fullName evidence="3">GlcNAc-PI de-N-acetylase</fullName>
    </recommendedName>
</protein>
<comment type="caution">
    <text evidence="1">The sequence shown here is derived from an EMBL/GenBank/DDBJ whole genome shotgun (WGS) entry which is preliminary data.</text>
</comment>
<name>A0A1F7Z469_9BACT</name>
<sequence>MENLHKFLVANKVKNILAVFAHPDDESFVSGGLFQELQKLNIQANLICLTKGGRGLNPHRRGNLKEIRTGELEKAVKILGIDNCQLWDFPDADLKSTKDKWLTVLKNEVEKIKPDLILTFDPSGITGHPDHIVSCIETLDAVKKLKNPPIVIWRVPDEQEKLYFKNNKALMFACVPNLVLNYGLTESLNKIKAIFSHASQMKSLRFKLQILEWFLFDHKEFYYKVNLNQKYKYKFVYYRIDKDS</sequence>
<evidence type="ECO:0008006" key="3">
    <source>
        <dbReference type="Google" id="ProtNLM"/>
    </source>
</evidence>
<dbReference type="STRING" id="1802505.A3D01_01840"/>
<organism evidence="1 2">
    <name type="scientific">Candidatus Woesebacteria bacterium RIFCSPHIGHO2_02_FULL_39_13</name>
    <dbReference type="NCBI Taxonomy" id="1802505"/>
    <lineage>
        <taxon>Bacteria</taxon>
        <taxon>Candidatus Woeseibacteriota</taxon>
    </lineage>
</organism>
<dbReference type="InterPro" id="IPR024078">
    <property type="entry name" value="LmbE-like_dom_sf"/>
</dbReference>
<gene>
    <name evidence="1" type="ORF">A3D01_01840</name>
</gene>
<dbReference type="EMBL" id="MGGR01000008">
    <property type="protein sequence ID" value="OGM34244.1"/>
    <property type="molecule type" value="Genomic_DNA"/>
</dbReference>
<proteinExistence type="predicted"/>
<accession>A0A1F7Z469</accession>
<dbReference type="SUPFAM" id="SSF102588">
    <property type="entry name" value="LmbE-like"/>
    <property type="match status" value="1"/>
</dbReference>
<dbReference type="PANTHER" id="PTHR12993">
    <property type="entry name" value="N-ACETYLGLUCOSAMINYL-PHOSPHATIDYLINOSITOL DE-N-ACETYLASE-RELATED"/>
    <property type="match status" value="1"/>
</dbReference>
<dbReference type="InterPro" id="IPR003737">
    <property type="entry name" value="GlcNAc_PI_deacetylase-related"/>
</dbReference>
<evidence type="ECO:0000313" key="1">
    <source>
        <dbReference type="EMBL" id="OGM34244.1"/>
    </source>
</evidence>
<reference evidence="1 2" key="1">
    <citation type="journal article" date="2016" name="Nat. Commun.">
        <title>Thousands of microbial genomes shed light on interconnected biogeochemical processes in an aquifer system.</title>
        <authorList>
            <person name="Anantharaman K."/>
            <person name="Brown C.T."/>
            <person name="Hug L.A."/>
            <person name="Sharon I."/>
            <person name="Castelle C.J."/>
            <person name="Probst A.J."/>
            <person name="Thomas B.C."/>
            <person name="Singh A."/>
            <person name="Wilkins M.J."/>
            <person name="Karaoz U."/>
            <person name="Brodie E.L."/>
            <person name="Williams K.H."/>
            <person name="Hubbard S.S."/>
            <person name="Banfield J.F."/>
        </authorList>
    </citation>
    <scope>NUCLEOTIDE SEQUENCE [LARGE SCALE GENOMIC DNA]</scope>
</reference>
<dbReference type="GO" id="GO:0016811">
    <property type="term" value="F:hydrolase activity, acting on carbon-nitrogen (but not peptide) bonds, in linear amides"/>
    <property type="evidence" value="ECO:0007669"/>
    <property type="project" value="TreeGrafter"/>
</dbReference>